<dbReference type="CDD" id="cd06828">
    <property type="entry name" value="PLPDE_III_DapDC"/>
    <property type="match status" value="1"/>
</dbReference>
<keyword evidence="4 5" id="KW-0456">Lyase</keyword>
<dbReference type="NCBIfam" id="TIGR01048">
    <property type="entry name" value="lysA"/>
    <property type="match status" value="1"/>
</dbReference>
<keyword evidence="11" id="KW-1185">Reference proteome</keyword>
<feature type="binding site" evidence="5">
    <location>
        <position position="375"/>
    </location>
    <ligand>
        <name>substrate</name>
    </ligand>
</feature>
<evidence type="ECO:0000256" key="1">
    <source>
        <dbReference type="ARBA" id="ARBA00001933"/>
    </source>
</evidence>
<comment type="caution">
    <text evidence="10">The sequence shown here is derived from an EMBL/GenBank/DDBJ whole genome shotgun (WGS) entry which is preliminary data.</text>
</comment>
<dbReference type="Pfam" id="PF02784">
    <property type="entry name" value="Orn_Arg_deC_N"/>
    <property type="match status" value="1"/>
</dbReference>
<evidence type="ECO:0000313" key="11">
    <source>
        <dbReference type="Proteomes" id="UP001597327"/>
    </source>
</evidence>
<feature type="binding site" evidence="5">
    <location>
        <position position="314"/>
    </location>
    <ligand>
        <name>substrate</name>
    </ligand>
</feature>
<dbReference type="InterPro" id="IPR022653">
    <property type="entry name" value="De-COase2_pyr-phos_BS"/>
</dbReference>
<dbReference type="InterPro" id="IPR009006">
    <property type="entry name" value="Ala_racemase/Decarboxylase_C"/>
</dbReference>
<feature type="modified residue" description="N6-(pyridoxal phosphate)lysine" evidence="5">
    <location>
        <position position="60"/>
    </location>
</feature>
<comment type="pathway">
    <text evidence="5 7">Amino-acid biosynthesis; L-lysine biosynthesis via DAP pathway; L-lysine from DL-2,6-diaminopimelate: step 1/1.</text>
</comment>
<sequence>MHHFQYRQGTLFAEDVSVAEIAEAVGTPFYVYSSATLERHYRVFKDALKGIDSLVCYAMKANSNQAVLKTLADLGAGMDVVSEGELRRARAAGVPGERILFSGVGKTEAEQAYALSQDILCFNVESEPELHQLSKVATALGKEARVSLRINPDVDARTHAKISTGKAENKFGIPWQKAREVYAHAAKLPGLKVTGIDMHIGSQITQLQPFDDAFARLGELIADLRGDGHGIDHIDLGGGLGIPYVSDNNPPPHPDAYAEVVKRHVEKLECKIVFEPGRLIAGNAGILVTKVIYVKPGEAKNFVIVDGAMNDLIRPTLYDAYHEIGPVVEAAADAPRLKADIVGPVCETGDYLGHDRDLPAVKAGDLLAVYSAGAYGATQSSTYNTRLLVPEVLVKDGAFAVIRPRPTYEDLIGLDALPEWLKG</sequence>
<evidence type="ECO:0000256" key="6">
    <source>
        <dbReference type="NCBIfam" id="TIGR01048"/>
    </source>
</evidence>
<keyword evidence="3 5" id="KW-0663">Pyridoxal phosphate</keyword>
<dbReference type="RefSeq" id="WP_149893267.1">
    <property type="nucleotide sequence ID" value="NZ_JBHUFA010000016.1"/>
</dbReference>
<evidence type="ECO:0000256" key="5">
    <source>
        <dbReference type="HAMAP-Rule" id="MF_02120"/>
    </source>
</evidence>
<dbReference type="PRINTS" id="PR01179">
    <property type="entry name" value="ODADCRBXLASE"/>
</dbReference>
<feature type="binding site" evidence="5">
    <location>
        <position position="318"/>
    </location>
    <ligand>
        <name>substrate</name>
    </ligand>
</feature>
<dbReference type="Proteomes" id="UP001597327">
    <property type="component" value="Unassembled WGS sequence"/>
</dbReference>
<keyword evidence="5 7" id="KW-0457">Lysine biosynthesis</keyword>
<dbReference type="InterPro" id="IPR022644">
    <property type="entry name" value="De-COase2_N"/>
</dbReference>
<evidence type="ECO:0000256" key="2">
    <source>
        <dbReference type="ARBA" id="ARBA00022793"/>
    </source>
</evidence>
<gene>
    <name evidence="5 10" type="primary">lysA</name>
    <name evidence="10" type="ORF">ACFSC7_18720</name>
</gene>
<proteinExistence type="inferred from homology"/>
<dbReference type="EC" id="4.1.1.20" evidence="5 6"/>
<dbReference type="GO" id="GO:0008836">
    <property type="term" value="F:diaminopimelate decarboxylase activity"/>
    <property type="evidence" value="ECO:0007669"/>
    <property type="project" value="UniProtKB-EC"/>
</dbReference>
<comment type="catalytic activity">
    <reaction evidence="5 7">
        <text>meso-2,6-diaminopimelate + H(+) = L-lysine + CO2</text>
        <dbReference type="Rhea" id="RHEA:15101"/>
        <dbReference type="ChEBI" id="CHEBI:15378"/>
        <dbReference type="ChEBI" id="CHEBI:16526"/>
        <dbReference type="ChEBI" id="CHEBI:32551"/>
        <dbReference type="ChEBI" id="CHEBI:57791"/>
        <dbReference type="EC" id="4.1.1.20"/>
    </reaction>
</comment>
<evidence type="ECO:0000256" key="7">
    <source>
        <dbReference type="RuleBase" id="RU003738"/>
    </source>
</evidence>
<dbReference type="InterPro" id="IPR022657">
    <property type="entry name" value="De-COase2_CS"/>
</dbReference>
<evidence type="ECO:0000256" key="4">
    <source>
        <dbReference type="ARBA" id="ARBA00023239"/>
    </source>
</evidence>
<dbReference type="Pfam" id="PF00278">
    <property type="entry name" value="Orn_DAP_Arg_deC"/>
    <property type="match status" value="1"/>
</dbReference>
<dbReference type="PANTHER" id="PTHR43727">
    <property type="entry name" value="DIAMINOPIMELATE DECARBOXYLASE"/>
    <property type="match status" value="1"/>
</dbReference>
<organism evidence="10 11">
    <name type="scientific">Roseibium aestuarii</name>
    <dbReference type="NCBI Taxonomy" id="2600299"/>
    <lineage>
        <taxon>Bacteria</taxon>
        <taxon>Pseudomonadati</taxon>
        <taxon>Pseudomonadota</taxon>
        <taxon>Alphaproteobacteria</taxon>
        <taxon>Hyphomicrobiales</taxon>
        <taxon>Stappiaceae</taxon>
        <taxon>Roseibium</taxon>
    </lineage>
</organism>
<dbReference type="InterPro" id="IPR002986">
    <property type="entry name" value="DAP_deCOOHase_LysA"/>
</dbReference>
<protein>
    <recommendedName>
        <fullName evidence="5 6">Diaminopimelate decarboxylase</fullName>
        <shortName evidence="5">DAP decarboxylase</shortName>
        <shortName evidence="5">DAPDC</shortName>
        <ecNumber evidence="5 6">4.1.1.20</ecNumber>
    </recommendedName>
</protein>
<dbReference type="PANTHER" id="PTHR43727:SF2">
    <property type="entry name" value="GROUP IV DECARBOXYLASE"/>
    <property type="match status" value="1"/>
</dbReference>
<dbReference type="PRINTS" id="PR01181">
    <property type="entry name" value="DAPDCRBXLASE"/>
</dbReference>
<reference evidence="11" key="1">
    <citation type="journal article" date="2019" name="Int. J. Syst. Evol. Microbiol.">
        <title>The Global Catalogue of Microorganisms (GCM) 10K type strain sequencing project: providing services to taxonomists for standard genome sequencing and annotation.</title>
        <authorList>
            <consortium name="The Broad Institute Genomics Platform"/>
            <consortium name="The Broad Institute Genome Sequencing Center for Infectious Disease"/>
            <person name="Wu L."/>
            <person name="Ma J."/>
        </authorList>
    </citation>
    <scope>NUCLEOTIDE SEQUENCE [LARGE SCALE GENOMIC DNA]</scope>
    <source>
        <strain evidence="11">JCM 3369</strain>
    </source>
</reference>
<dbReference type="SUPFAM" id="SSF50621">
    <property type="entry name" value="Alanine racemase C-terminal domain-like"/>
    <property type="match status" value="1"/>
</dbReference>
<dbReference type="InterPro" id="IPR000183">
    <property type="entry name" value="Orn/DAP/Arg_de-COase"/>
</dbReference>
<dbReference type="Gene3D" id="3.20.20.10">
    <property type="entry name" value="Alanine racemase"/>
    <property type="match status" value="1"/>
</dbReference>
<feature type="binding site" evidence="5">
    <location>
        <position position="347"/>
    </location>
    <ligand>
        <name>substrate</name>
    </ligand>
</feature>
<comment type="cofactor">
    <cofactor evidence="1 5 7">
        <name>pyridoxal 5'-phosphate</name>
        <dbReference type="ChEBI" id="CHEBI:597326"/>
    </cofactor>
</comment>
<dbReference type="PROSITE" id="PS00878">
    <property type="entry name" value="ODR_DC_2_1"/>
    <property type="match status" value="1"/>
</dbReference>
<dbReference type="Gene3D" id="2.40.37.10">
    <property type="entry name" value="Lyase, Ornithine Decarboxylase, Chain A, domain 1"/>
    <property type="match status" value="1"/>
</dbReference>
<dbReference type="EMBL" id="JBHUFA010000016">
    <property type="protein sequence ID" value="MFD1697557.1"/>
    <property type="molecule type" value="Genomic_DNA"/>
</dbReference>
<keyword evidence="5" id="KW-0028">Amino-acid biosynthesis</keyword>
<dbReference type="HAMAP" id="MF_02120">
    <property type="entry name" value="LysA"/>
    <property type="match status" value="1"/>
</dbReference>
<evidence type="ECO:0000259" key="9">
    <source>
        <dbReference type="Pfam" id="PF02784"/>
    </source>
</evidence>
<feature type="binding site" evidence="5">
    <location>
        <position position="239"/>
    </location>
    <ligand>
        <name>pyridoxal 5'-phosphate</name>
        <dbReference type="ChEBI" id="CHEBI:597326"/>
    </ligand>
</feature>
<feature type="binding site" evidence="5">
    <location>
        <position position="278"/>
    </location>
    <ligand>
        <name>substrate</name>
    </ligand>
</feature>
<accession>A0ABW4JZE3</accession>
<comment type="function">
    <text evidence="5">Specifically catalyzes the decarboxylation of meso-diaminopimelate (meso-DAP) to L-lysine.</text>
</comment>
<comment type="similarity">
    <text evidence="5">Belongs to the Orn/Lys/Arg decarboxylase class-II family. LysA subfamily.</text>
</comment>
<evidence type="ECO:0000259" key="8">
    <source>
        <dbReference type="Pfam" id="PF00278"/>
    </source>
</evidence>
<evidence type="ECO:0000313" key="10">
    <source>
        <dbReference type="EMBL" id="MFD1697557.1"/>
    </source>
</evidence>
<feature type="domain" description="Orn/DAP/Arg decarboxylase 2 C-terminal" evidence="8">
    <location>
        <begin position="29"/>
        <end position="373"/>
    </location>
</feature>
<dbReference type="PROSITE" id="PS00879">
    <property type="entry name" value="ODR_DC_2_2"/>
    <property type="match status" value="1"/>
</dbReference>
<feature type="domain" description="Orn/DAP/Arg decarboxylase 2 N-terminal" evidence="9">
    <location>
        <begin position="35"/>
        <end position="281"/>
    </location>
</feature>
<comment type="subunit">
    <text evidence="5">Homodimer.</text>
</comment>
<evidence type="ECO:0000256" key="3">
    <source>
        <dbReference type="ARBA" id="ARBA00022898"/>
    </source>
</evidence>
<name>A0ABW4JZE3_9HYPH</name>
<dbReference type="InterPro" id="IPR029066">
    <property type="entry name" value="PLP-binding_barrel"/>
</dbReference>
<dbReference type="InterPro" id="IPR022643">
    <property type="entry name" value="De-COase2_C"/>
</dbReference>
<feature type="binding site" evidence="5">
    <location>
        <begin position="275"/>
        <end position="278"/>
    </location>
    <ligand>
        <name>pyridoxal 5'-phosphate</name>
        <dbReference type="ChEBI" id="CHEBI:597326"/>
    </ligand>
</feature>
<keyword evidence="2 5" id="KW-0210">Decarboxylase</keyword>
<dbReference type="SUPFAM" id="SSF51419">
    <property type="entry name" value="PLP-binding barrel"/>
    <property type="match status" value="1"/>
</dbReference>
<feature type="binding site" evidence="5">
    <location>
        <position position="375"/>
    </location>
    <ligand>
        <name>pyridoxal 5'-phosphate</name>
        <dbReference type="ChEBI" id="CHEBI:597326"/>
    </ligand>
</feature>